<dbReference type="EMBL" id="VZSB01000470">
    <property type="protein sequence ID" value="NWW98280.1"/>
    <property type="molecule type" value="Genomic_DNA"/>
</dbReference>
<feature type="non-terminal residue" evidence="3">
    <location>
        <position position="152"/>
    </location>
</feature>
<evidence type="ECO:0000313" key="3">
    <source>
        <dbReference type="EMBL" id="NWW98280.1"/>
    </source>
</evidence>
<accession>A0A7K6SIY3</accession>
<dbReference type="PRINTS" id="PR01407">
    <property type="entry name" value="BUTYPHLNCDUF"/>
</dbReference>
<protein>
    <submittedName>
        <fullName evidence="3">TRI41 ligase</fullName>
    </submittedName>
</protein>
<dbReference type="InterPro" id="IPR043136">
    <property type="entry name" value="B30.2/SPRY_sf"/>
</dbReference>
<comment type="caution">
    <text evidence="3">The sequence shown here is derived from an EMBL/GenBank/DDBJ whole genome shotgun (WGS) entry which is preliminary data.</text>
</comment>
<keyword evidence="4" id="KW-1185">Reference proteome</keyword>
<dbReference type="InterPro" id="IPR050143">
    <property type="entry name" value="TRIM/RBCC"/>
</dbReference>
<name>A0A7K6SIY3_CALNI</name>
<feature type="domain" description="B30.2/SPRY" evidence="2">
    <location>
        <begin position="1"/>
        <end position="152"/>
    </location>
</feature>
<dbReference type="SMART" id="SM00589">
    <property type="entry name" value="PRY"/>
    <property type="match status" value="1"/>
</dbReference>
<dbReference type="GO" id="GO:0016874">
    <property type="term" value="F:ligase activity"/>
    <property type="evidence" value="ECO:0007669"/>
    <property type="project" value="UniProtKB-KW"/>
</dbReference>
<dbReference type="Gene3D" id="2.60.120.920">
    <property type="match status" value="1"/>
</dbReference>
<evidence type="ECO:0000259" key="2">
    <source>
        <dbReference type="PROSITE" id="PS50188"/>
    </source>
</evidence>
<feature type="compositionally biased region" description="Basic and acidic residues" evidence="1">
    <location>
        <begin position="17"/>
        <end position="41"/>
    </location>
</feature>
<dbReference type="InterPro" id="IPR001870">
    <property type="entry name" value="B30.2/SPRY"/>
</dbReference>
<dbReference type="InterPro" id="IPR013320">
    <property type="entry name" value="ConA-like_dom_sf"/>
</dbReference>
<dbReference type="InterPro" id="IPR003877">
    <property type="entry name" value="SPRY_dom"/>
</dbReference>
<feature type="non-terminal residue" evidence="3">
    <location>
        <position position="1"/>
    </location>
</feature>
<dbReference type="PROSITE" id="PS50188">
    <property type="entry name" value="B302_SPRY"/>
    <property type="match status" value="1"/>
</dbReference>
<reference evidence="3 4" key="1">
    <citation type="submission" date="2019-09" db="EMBL/GenBank/DDBJ databases">
        <title>Bird 10,000 Genomes (B10K) Project - Family phase.</title>
        <authorList>
            <person name="Zhang G."/>
        </authorList>
    </citation>
    <scope>NUCLEOTIDE SEQUENCE [LARGE SCALE GENOMIC DNA]</scope>
    <source>
        <strain evidence="3">OUT-0007</strain>
        <tissue evidence="3">Blood</tissue>
    </source>
</reference>
<proteinExistence type="predicted"/>
<gene>
    <name evidence="3" type="primary">Trim41_1</name>
    <name evidence="3" type="ORF">CALNIC_R07196</name>
</gene>
<dbReference type="Pfam" id="PF13765">
    <property type="entry name" value="PRY"/>
    <property type="match status" value="1"/>
</dbReference>
<dbReference type="PANTHER" id="PTHR24103">
    <property type="entry name" value="E3 UBIQUITIN-PROTEIN LIGASE TRIM"/>
    <property type="match status" value="1"/>
</dbReference>
<sequence length="152" mass="16839">EVTLDPASAHPRLALSLDRRSLKLSDRRPPGPEPAAKRPDGDFSVLGSPGFTAGRHYWEVEVAGRRGWAVGAAARRRGKPPPQQREVWCVGTPGKRPRAHGAAEQTVPAPAGRPRRFGVYLDYERGQLGFYNAHTMGHIHTFRAAFRERVFP</sequence>
<dbReference type="SUPFAM" id="SSF49899">
    <property type="entry name" value="Concanavalin A-like lectins/glucanases"/>
    <property type="match status" value="1"/>
</dbReference>
<feature type="region of interest" description="Disordered" evidence="1">
    <location>
        <begin position="1"/>
        <end position="46"/>
    </location>
</feature>
<feature type="region of interest" description="Disordered" evidence="1">
    <location>
        <begin position="73"/>
        <end position="110"/>
    </location>
</feature>
<dbReference type="InterPro" id="IPR006574">
    <property type="entry name" value="PRY"/>
</dbReference>
<evidence type="ECO:0000313" key="4">
    <source>
        <dbReference type="Proteomes" id="UP000546235"/>
    </source>
</evidence>
<dbReference type="Proteomes" id="UP000546235">
    <property type="component" value="Unassembled WGS sequence"/>
</dbReference>
<dbReference type="Pfam" id="PF00622">
    <property type="entry name" value="SPRY"/>
    <property type="match status" value="1"/>
</dbReference>
<organism evidence="3 4">
    <name type="scientific">Caloenas nicobarica</name>
    <name type="common">Nicobar pigeon</name>
    <dbReference type="NCBI Taxonomy" id="187106"/>
    <lineage>
        <taxon>Eukaryota</taxon>
        <taxon>Metazoa</taxon>
        <taxon>Chordata</taxon>
        <taxon>Craniata</taxon>
        <taxon>Vertebrata</taxon>
        <taxon>Euteleostomi</taxon>
        <taxon>Archelosauria</taxon>
        <taxon>Archosauria</taxon>
        <taxon>Dinosauria</taxon>
        <taxon>Saurischia</taxon>
        <taxon>Theropoda</taxon>
        <taxon>Coelurosauria</taxon>
        <taxon>Aves</taxon>
        <taxon>Neognathae</taxon>
        <taxon>Neoaves</taxon>
        <taxon>Columbimorphae</taxon>
        <taxon>Columbiformes</taxon>
        <taxon>Columbidae</taxon>
        <taxon>Caloenas</taxon>
    </lineage>
</organism>
<evidence type="ECO:0000256" key="1">
    <source>
        <dbReference type="SAM" id="MobiDB-lite"/>
    </source>
</evidence>
<keyword evidence="3" id="KW-0436">Ligase</keyword>
<dbReference type="AlphaFoldDB" id="A0A7K6SIY3"/>
<dbReference type="InterPro" id="IPR003879">
    <property type="entry name" value="Butyrophylin_SPRY"/>
</dbReference>